<evidence type="ECO:0000256" key="4">
    <source>
        <dbReference type="ARBA" id="ARBA00023136"/>
    </source>
</evidence>
<evidence type="ECO:0000256" key="3">
    <source>
        <dbReference type="ARBA" id="ARBA00022989"/>
    </source>
</evidence>
<feature type="transmembrane region" description="Helical" evidence="5">
    <location>
        <begin position="441"/>
        <end position="465"/>
    </location>
</feature>
<name>A0A8J5LWG1_ZINOF</name>
<feature type="transmembrane region" description="Helical" evidence="5">
    <location>
        <begin position="330"/>
        <end position="349"/>
    </location>
</feature>
<keyword evidence="7" id="KW-1185">Reference proteome</keyword>
<dbReference type="Proteomes" id="UP000734854">
    <property type="component" value="Unassembled WGS sequence"/>
</dbReference>
<evidence type="ECO:0000256" key="2">
    <source>
        <dbReference type="ARBA" id="ARBA00022692"/>
    </source>
</evidence>
<organism evidence="6 7">
    <name type="scientific">Zingiber officinale</name>
    <name type="common">Ginger</name>
    <name type="synonym">Amomum zingiber</name>
    <dbReference type="NCBI Taxonomy" id="94328"/>
    <lineage>
        <taxon>Eukaryota</taxon>
        <taxon>Viridiplantae</taxon>
        <taxon>Streptophyta</taxon>
        <taxon>Embryophyta</taxon>
        <taxon>Tracheophyta</taxon>
        <taxon>Spermatophyta</taxon>
        <taxon>Magnoliopsida</taxon>
        <taxon>Liliopsida</taxon>
        <taxon>Zingiberales</taxon>
        <taxon>Zingiberaceae</taxon>
        <taxon>Zingiber</taxon>
    </lineage>
</organism>
<comment type="subcellular location">
    <subcellularLocation>
        <location evidence="1">Membrane</location>
        <topology evidence="1">Multi-pass membrane protein</topology>
    </subcellularLocation>
</comment>
<dbReference type="Pfam" id="PF03619">
    <property type="entry name" value="Solute_trans_a"/>
    <property type="match status" value="1"/>
</dbReference>
<dbReference type="InterPro" id="IPR005178">
    <property type="entry name" value="Ostalpha/TMEM184C"/>
</dbReference>
<evidence type="ECO:0000313" key="7">
    <source>
        <dbReference type="Proteomes" id="UP000734854"/>
    </source>
</evidence>
<keyword evidence="2 5" id="KW-0812">Transmembrane</keyword>
<keyword evidence="4 5" id="KW-0472">Membrane</keyword>
<accession>A0A8J5LWG1</accession>
<keyword evidence="3 5" id="KW-1133">Transmembrane helix</keyword>
<proteinExistence type="predicted"/>
<feature type="transmembrane region" description="Helical" evidence="5">
    <location>
        <begin position="169"/>
        <end position="190"/>
    </location>
</feature>
<sequence length="471" mass="53482">MRNIIRSISTVHRTFSGSSIPSSDPNPTIRSSPSCLSTRYTLQLTPSKISSTNSSSDRLAPLAVIHLDPPPLSPASEPLSFAIVLDPLWRFYVLLHSRLDLRSLWSLCTRSVLESLEFCWSTAPSKSFRLFPHVKSAVKWIVPSRIRRGLMGLIEKLYLNLLSYSTPGWAAAIGGILVVITLFLSMFLLFQHLSSYRNPEVLHTLFLDWFSDFASNSFSTTLFFMPQEQKFLVGVILMVPCYSIESLVVGCEIDSFASEDTLLLAWVGGEERTIEFLNRQGGVTSKTTLLENAFEKGVIKHPFPMNYFLKPWRLSEWFYQNIKIGIVQYMIIKTFTAILAVVLEAFGVYCEGEFKWKCGYTYMAVVLNFSQSWALYCLVLFYAATKDELAHIKPLAKFLMFKSIVFLTWWQGVAIALLYSWGLFKSPIAQSLQFKSSVQDFIICIEVIVSYVYSSISSLSTNMLLEMLELH</sequence>
<comment type="caution">
    <text evidence="6">The sequence shown here is derived from an EMBL/GenBank/DDBJ whole genome shotgun (WGS) entry which is preliminary data.</text>
</comment>
<dbReference type="SMART" id="SM01417">
    <property type="entry name" value="Solute_trans_a"/>
    <property type="match status" value="1"/>
</dbReference>
<dbReference type="EMBL" id="JACMSC010000001">
    <property type="protein sequence ID" value="KAG6538038.1"/>
    <property type="molecule type" value="Genomic_DNA"/>
</dbReference>
<reference evidence="6 7" key="1">
    <citation type="submission" date="2020-08" db="EMBL/GenBank/DDBJ databases">
        <title>Plant Genome Project.</title>
        <authorList>
            <person name="Zhang R.-G."/>
        </authorList>
    </citation>
    <scope>NUCLEOTIDE SEQUENCE [LARGE SCALE GENOMIC DNA]</scope>
    <source>
        <tissue evidence="6">Rhizome</tissue>
    </source>
</reference>
<protein>
    <submittedName>
        <fullName evidence="6">Uncharacterized protein</fullName>
    </submittedName>
</protein>
<gene>
    <name evidence="6" type="ORF">ZIOFF_003141</name>
</gene>
<dbReference type="PANTHER" id="PTHR23423">
    <property type="entry name" value="ORGANIC SOLUTE TRANSPORTER-RELATED"/>
    <property type="match status" value="1"/>
</dbReference>
<evidence type="ECO:0000256" key="1">
    <source>
        <dbReference type="ARBA" id="ARBA00004141"/>
    </source>
</evidence>
<feature type="transmembrane region" description="Helical" evidence="5">
    <location>
        <begin position="404"/>
        <end position="421"/>
    </location>
</feature>
<feature type="transmembrane region" description="Helical" evidence="5">
    <location>
        <begin position="361"/>
        <end position="383"/>
    </location>
</feature>
<evidence type="ECO:0000313" key="6">
    <source>
        <dbReference type="EMBL" id="KAG6538038.1"/>
    </source>
</evidence>
<evidence type="ECO:0000256" key="5">
    <source>
        <dbReference type="SAM" id="Phobius"/>
    </source>
</evidence>
<dbReference type="GO" id="GO:0016020">
    <property type="term" value="C:membrane"/>
    <property type="evidence" value="ECO:0007669"/>
    <property type="project" value="UniProtKB-SubCell"/>
</dbReference>
<dbReference type="AlphaFoldDB" id="A0A8J5LWG1"/>